<reference evidence="1 2" key="1">
    <citation type="submission" date="2019-06" db="EMBL/GenBank/DDBJ databases">
        <title>Saccharibacillus brassicae sp. nov., an endophytic bacterium isolated from Chinese cabbage seeds (Brassica pekinensis).</title>
        <authorList>
            <person name="Jiang L."/>
            <person name="Lee J."/>
            <person name="Kim S.W."/>
        </authorList>
    </citation>
    <scope>NUCLEOTIDE SEQUENCE [LARGE SCALE GENOMIC DNA]</scope>
    <source>
        <strain evidence="2">KCTC 43072 / ATSA2</strain>
    </source>
</reference>
<gene>
    <name evidence="1" type="ORF">FFV09_18490</name>
</gene>
<dbReference type="OrthoDB" id="666874at2"/>
<proteinExistence type="predicted"/>
<dbReference type="KEGG" id="saca:FFV09_18490"/>
<dbReference type="Proteomes" id="UP000316968">
    <property type="component" value="Chromosome"/>
</dbReference>
<dbReference type="RefSeq" id="WP_141449199.1">
    <property type="nucleotide sequence ID" value="NZ_CP041217.1"/>
</dbReference>
<sequence>MSNHMTAIGFDVHSEEDFEEVAEYAYETGESIETARGTYLRVRAGSGIEIWLQMNTEQQVIGLNPHYEGSSRFKVRLTDEIIRSEGSELDGTFHVWAEFDGETEESGSYPFVFEMPNRAVYGDVQLPRSVSIQLTAFAHELSVFDNEEHFHVSQQQAEVKFAAESFIPTGLFGEADEPGSMAMFTGQVVESAWITNEQTGKDFHWALVRTLGGEIDVVADRETLEADIPVGGIVSGTFWLSAKIMEESA</sequence>
<evidence type="ECO:0000313" key="2">
    <source>
        <dbReference type="Proteomes" id="UP000316968"/>
    </source>
</evidence>
<accession>A0A4Y6V2E7</accession>
<dbReference type="AlphaFoldDB" id="A0A4Y6V2E7"/>
<keyword evidence="2" id="KW-1185">Reference proteome</keyword>
<name>A0A4Y6V2E7_SACBS</name>
<evidence type="ECO:0000313" key="1">
    <source>
        <dbReference type="EMBL" id="QDH22657.1"/>
    </source>
</evidence>
<dbReference type="EMBL" id="CP041217">
    <property type="protein sequence ID" value="QDH22657.1"/>
    <property type="molecule type" value="Genomic_DNA"/>
</dbReference>
<organism evidence="1 2">
    <name type="scientific">Saccharibacillus brassicae</name>
    <dbReference type="NCBI Taxonomy" id="2583377"/>
    <lineage>
        <taxon>Bacteria</taxon>
        <taxon>Bacillati</taxon>
        <taxon>Bacillota</taxon>
        <taxon>Bacilli</taxon>
        <taxon>Bacillales</taxon>
        <taxon>Paenibacillaceae</taxon>
        <taxon>Saccharibacillus</taxon>
    </lineage>
</organism>
<protein>
    <submittedName>
        <fullName evidence="1">Uncharacterized protein</fullName>
    </submittedName>
</protein>